<organism evidence="2 3">
    <name type="scientific">Meganyctiphanes norvegica</name>
    <name type="common">Northern krill</name>
    <name type="synonym">Thysanopoda norvegica</name>
    <dbReference type="NCBI Taxonomy" id="48144"/>
    <lineage>
        <taxon>Eukaryota</taxon>
        <taxon>Metazoa</taxon>
        <taxon>Ecdysozoa</taxon>
        <taxon>Arthropoda</taxon>
        <taxon>Crustacea</taxon>
        <taxon>Multicrustacea</taxon>
        <taxon>Malacostraca</taxon>
        <taxon>Eumalacostraca</taxon>
        <taxon>Eucarida</taxon>
        <taxon>Euphausiacea</taxon>
        <taxon>Euphausiidae</taxon>
        <taxon>Meganyctiphanes</taxon>
    </lineage>
</organism>
<dbReference type="CDD" id="cd00087">
    <property type="entry name" value="FReD"/>
    <property type="match status" value="1"/>
</dbReference>
<dbReference type="Pfam" id="PF00147">
    <property type="entry name" value="Fibrinogen_C"/>
    <property type="match status" value="1"/>
</dbReference>
<dbReference type="Proteomes" id="UP001497623">
    <property type="component" value="Unassembled WGS sequence"/>
</dbReference>
<dbReference type="EMBL" id="CAXKWB010060531">
    <property type="protein sequence ID" value="CAL4183142.1"/>
    <property type="molecule type" value="Genomic_DNA"/>
</dbReference>
<reference evidence="2 3" key="1">
    <citation type="submission" date="2024-05" db="EMBL/GenBank/DDBJ databases">
        <authorList>
            <person name="Wallberg A."/>
        </authorList>
    </citation>
    <scope>NUCLEOTIDE SEQUENCE [LARGE SCALE GENOMIC DNA]</scope>
</reference>
<gene>
    <name evidence="2" type="ORF">MNOR_LOCUS35664</name>
</gene>
<dbReference type="PROSITE" id="PS51406">
    <property type="entry name" value="FIBRINOGEN_C_2"/>
    <property type="match status" value="1"/>
</dbReference>
<dbReference type="InterPro" id="IPR002181">
    <property type="entry name" value="Fibrinogen_a/b/g_C_dom"/>
</dbReference>
<dbReference type="AlphaFoldDB" id="A0AAV2SBX4"/>
<evidence type="ECO:0000313" key="2">
    <source>
        <dbReference type="EMBL" id="CAL4183142.1"/>
    </source>
</evidence>
<feature type="domain" description="Fibrinogen C-terminal" evidence="1">
    <location>
        <begin position="1"/>
        <end position="208"/>
    </location>
</feature>
<dbReference type="InterPro" id="IPR050373">
    <property type="entry name" value="Fibrinogen_C-term_domain"/>
</dbReference>
<keyword evidence="3" id="KW-1185">Reference proteome</keyword>
<proteinExistence type="predicted"/>
<dbReference type="Gene3D" id="3.90.215.10">
    <property type="entry name" value="Gamma Fibrinogen, chain A, domain 1"/>
    <property type="match status" value="1"/>
</dbReference>
<dbReference type="SMART" id="SM00186">
    <property type="entry name" value="FBG"/>
    <property type="match status" value="1"/>
</dbReference>
<evidence type="ECO:0000259" key="1">
    <source>
        <dbReference type="PROSITE" id="PS51406"/>
    </source>
</evidence>
<dbReference type="SUPFAM" id="SSF56496">
    <property type="entry name" value="Fibrinogen C-terminal domain-like"/>
    <property type="match status" value="1"/>
</dbReference>
<comment type="caution">
    <text evidence="2">The sequence shown here is derived from an EMBL/GenBank/DDBJ whole genome shotgun (WGS) entry which is preliminary data.</text>
</comment>
<accession>A0AAV2SBX4</accession>
<feature type="non-terminal residue" evidence="2">
    <location>
        <position position="1"/>
    </location>
</feature>
<name>A0AAV2SBX4_MEGNR</name>
<dbReference type="PANTHER" id="PTHR19143">
    <property type="entry name" value="FIBRINOGEN/TENASCIN/ANGIOPOEITIN"/>
    <property type="match status" value="1"/>
</dbReference>
<protein>
    <recommendedName>
        <fullName evidence="1">Fibrinogen C-terminal domain-containing protein</fullName>
    </recommendedName>
</protein>
<dbReference type="InterPro" id="IPR014716">
    <property type="entry name" value="Fibrinogen_a/b/g_C_1"/>
</dbReference>
<evidence type="ECO:0000313" key="3">
    <source>
        <dbReference type="Proteomes" id="UP001497623"/>
    </source>
</evidence>
<dbReference type="GO" id="GO:0005615">
    <property type="term" value="C:extracellular space"/>
    <property type="evidence" value="ECO:0007669"/>
    <property type="project" value="TreeGrafter"/>
</dbReference>
<dbReference type="InterPro" id="IPR036056">
    <property type="entry name" value="Fibrinogen-like_C"/>
</dbReference>
<sequence>LHQGMSSSGIDIIYPYLEHPDDPVLVLCDQETDGGGWTVIQNRYDGSEDFYRSWDEYVTGFGNPNEEHYLGNDVISQLTGQKVNELRVEIENWDNKSTYAHYQMFWVQLGYNYMLQVALYDGTAGNGFSVNDYGQFFSTFDHDMDPSSQNCAEDYHGGWWYGAYCGFSNLNGRYYPNGDAGDAEDGMTWGDDRHHVLKTSTMKIRPYCA</sequence>